<dbReference type="AlphaFoldDB" id="A0A919C9G1"/>
<feature type="domain" description="Lsr2 DNA-binding" evidence="2">
    <location>
        <begin position="327"/>
        <end position="360"/>
    </location>
</feature>
<sequence length="365" mass="38587">MTTGVVSPCGHTDAMNTTEPAWVESLGGPLIVVPVSVLPAWHGSTSSESTTPPDDYDRACAVDDALSAAIPVHGTGVQALVLADEPATTCYLPEHRAFLRWLGAESTEDLISAAETVLADPATAWDDCGSWTTDGPAVLMDAVASGSEVSASEPDFEQAPVPVPAGRWRVRAVHTEVDAGTWVGLVQLLPPESCPDAPSPGDGELVLQAWGQVTAWLEAHARVAAVPFLLGPAGMERVHGDRVHLAESVARAAPEDPGFVLWRREWVPLAATADDYAGAFLDTSTGAVGSWSEAEGATENTYPSLAAFLQDLADGMPGFGRPVHPRPEDAPLRDWAHANGFLVNDRGRVPSSIREAYERAEGHRE</sequence>
<dbReference type="Pfam" id="PF15589">
    <property type="entry name" value="Imm21"/>
    <property type="match status" value="1"/>
</dbReference>
<evidence type="ECO:0000313" key="4">
    <source>
        <dbReference type="Proteomes" id="UP000638353"/>
    </source>
</evidence>
<evidence type="ECO:0000256" key="1">
    <source>
        <dbReference type="ARBA" id="ARBA00023125"/>
    </source>
</evidence>
<keyword evidence="1" id="KW-0238">DNA-binding</keyword>
<protein>
    <recommendedName>
        <fullName evidence="2">Lsr2 DNA-binding domain-containing protein</fullName>
    </recommendedName>
</protein>
<dbReference type="EMBL" id="BMVC01000004">
    <property type="protein sequence ID" value="GHC90545.1"/>
    <property type="molecule type" value="Genomic_DNA"/>
</dbReference>
<comment type="caution">
    <text evidence="3">The sequence shown here is derived from an EMBL/GenBank/DDBJ whole genome shotgun (WGS) entry which is preliminary data.</text>
</comment>
<evidence type="ECO:0000259" key="2">
    <source>
        <dbReference type="Pfam" id="PF23359"/>
    </source>
</evidence>
<proteinExistence type="predicted"/>
<reference evidence="3" key="1">
    <citation type="journal article" date="2014" name="Int. J. Syst. Evol. Microbiol.">
        <title>Complete genome sequence of Corynebacterium casei LMG S-19264T (=DSM 44701T), isolated from a smear-ripened cheese.</title>
        <authorList>
            <consortium name="US DOE Joint Genome Institute (JGI-PGF)"/>
            <person name="Walter F."/>
            <person name="Albersmeier A."/>
            <person name="Kalinowski J."/>
            <person name="Ruckert C."/>
        </authorList>
    </citation>
    <scope>NUCLEOTIDE SEQUENCE</scope>
    <source>
        <strain evidence="3">JCM 4637</strain>
    </source>
</reference>
<dbReference type="Gene3D" id="4.10.320.10">
    <property type="entry name" value="E3-binding domain"/>
    <property type="match status" value="1"/>
</dbReference>
<dbReference type="InterPro" id="IPR036625">
    <property type="entry name" value="E3-bd_dom_sf"/>
</dbReference>
<dbReference type="GO" id="GO:0003677">
    <property type="term" value="F:DNA binding"/>
    <property type="evidence" value="ECO:0007669"/>
    <property type="project" value="UniProtKB-KW"/>
</dbReference>
<reference evidence="3" key="2">
    <citation type="submission" date="2020-09" db="EMBL/GenBank/DDBJ databases">
        <authorList>
            <person name="Sun Q."/>
            <person name="Ohkuma M."/>
        </authorList>
    </citation>
    <scope>NUCLEOTIDE SEQUENCE</scope>
    <source>
        <strain evidence="3">JCM 4637</strain>
    </source>
</reference>
<evidence type="ECO:0000313" key="3">
    <source>
        <dbReference type="EMBL" id="GHC90545.1"/>
    </source>
</evidence>
<dbReference type="GO" id="GO:0016746">
    <property type="term" value="F:acyltransferase activity"/>
    <property type="evidence" value="ECO:0007669"/>
    <property type="project" value="InterPro"/>
</dbReference>
<organism evidence="3 4">
    <name type="scientific">Streptomyces finlayi</name>
    <dbReference type="NCBI Taxonomy" id="67296"/>
    <lineage>
        <taxon>Bacteria</taxon>
        <taxon>Bacillati</taxon>
        <taxon>Actinomycetota</taxon>
        <taxon>Actinomycetes</taxon>
        <taxon>Kitasatosporales</taxon>
        <taxon>Streptomycetaceae</taxon>
        <taxon>Streptomyces</taxon>
    </lineage>
</organism>
<gene>
    <name evidence="3" type="ORF">GCM10010334_24630</name>
</gene>
<name>A0A919C9G1_9ACTN</name>
<dbReference type="InterPro" id="IPR028961">
    <property type="entry name" value="Imm21"/>
</dbReference>
<accession>A0A919C9G1</accession>
<dbReference type="Pfam" id="PF23359">
    <property type="entry name" value="Lsr2_DNA-bd"/>
    <property type="match status" value="1"/>
</dbReference>
<dbReference type="Proteomes" id="UP000638353">
    <property type="component" value="Unassembled WGS sequence"/>
</dbReference>
<dbReference type="InterPro" id="IPR055370">
    <property type="entry name" value="Lsr2_DNA-bd"/>
</dbReference>